<evidence type="ECO:0000256" key="1">
    <source>
        <dbReference type="SAM" id="Phobius"/>
    </source>
</evidence>
<dbReference type="Proteomes" id="UP000219612">
    <property type="component" value="Unassembled WGS sequence"/>
</dbReference>
<keyword evidence="1" id="KW-1133">Transmembrane helix</keyword>
<protein>
    <submittedName>
        <fullName evidence="2">Uncharacterized protein</fullName>
    </submittedName>
</protein>
<feature type="transmembrane region" description="Helical" evidence="1">
    <location>
        <begin position="47"/>
        <end position="69"/>
    </location>
</feature>
<sequence>MTTSPIRGSRSIASAVLTAVVIAAELGLAAISYLGWTLNDNAKGVTFVLAGVSAVIGAALLVLVAVAFAGGSARLAGRAEGLMWLRLFGVLVTLTVFAFRPGWVAMAGAAAVVGAVIALADAAGGVVLARLALRRTSRV</sequence>
<keyword evidence="1" id="KW-0472">Membrane</keyword>
<reference evidence="2 3" key="1">
    <citation type="submission" date="2017-09" db="EMBL/GenBank/DDBJ databases">
        <authorList>
            <person name="Ehlers B."/>
            <person name="Leendertz F.H."/>
        </authorList>
    </citation>
    <scope>NUCLEOTIDE SEQUENCE [LARGE SCALE GENOMIC DNA]</scope>
    <source>
        <strain evidence="2 3">CGMCC 4.6857</strain>
    </source>
</reference>
<name>A0A285H1L0_9ACTN</name>
<organism evidence="2 3">
    <name type="scientific">Paractinoplanes atraurantiacus</name>
    <dbReference type="NCBI Taxonomy" id="1036182"/>
    <lineage>
        <taxon>Bacteria</taxon>
        <taxon>Bacillati</taxon>
        <taxon>Actinomycetota</taxon>
        <taxon>Actinomycetes</taxon>
        <taxon>Micromonosporales</taxon>
        <taxon>Micromonosporaceae</taxon>
        <taxon>Paractinoplanes</taxon>
    </lineage>
</organism>
<gene>
    <name evidence="2" type="ORF">SAMN05421748_10374</name>
</gene>
<dbReference type="EMBL" id="OBDY01000003">
    <property type="protein sequence ID" value="SNY28391.1"/>
    <property type="molecule type" value="Genomic_DNA"/>
</dbReference>
<keyword evidence="3" id="KW-1185">Reference proteome</keyword>
<accession>A0A285H1L0</accession>
<dbReference type="AlphaFoldDB" id="A0A285H1L0"/>
<feature type="transmembrane region" description="Helical" evidence="1">
    <location>
        <begin position="105"/>
        <end position="133"/>
    </location>
</feature>
<keyword evidence="1" id="KW-0812">Transmembrane</keyword>
<dbReference type="RefSeq" id="WP_097319313.1">
    <property type="nucleotide sequence ID" value="NZ_OBDY01000003.1"/>
</dbReference>
<evidence type="ECO:0000313" key="2">
    <source>
        <dbReference type="EMBL" id="SNY28391.1"/>
    </source>
</evidence>
<feature type="transmembrane region" description="Helical" evidence="1">
    <location>
        <begin position="81"/>
        <end position="99"/>
    </location>
</feature>
<feature type="transmembrane region" description="Helical" evidence="1">
    <location>
        <begin position="12"/>
        <end position="35"/>
    </location>
</feature>
<evidence type="ECO:0000313" key="3">
    <source>
        <dbReference type="Proteomes" id="UP000219612"/>
    </source>
</evidence>
<proteinExistence type="predicted"/>